<dbReference type="Proteomes" id="UP000078465">
    <property type="component" value="Plasmid unnamed1"/>
</dbReference>
<dbReference type="EMBL" id="CP171854">
    <property type="protein sequence ID" value="XKM43366.1"/>
    <property type="molecule type" value="Genomic_DNA"/>
</dbReference>
<organism evidence="1 2">
    <name type="scientific">Rhizobium ruizarguesonis</name>
    <dbReference type="NCBI Taxonomy" id="2081791"/>
    <lineage>
        <taxon>Bacteria</taxon>
        <taxon>Pseudomonadati</taxon>
        <taxon>Pseudomonadota</taxon>
        <taxon>Alphaproteobacteria</taxon>
        <taxon>Hyphomicrobiales</taxon>
        <taxon>Rhizobiaceae</taxon>
        <taxon>Rhizobium/Agrobacterium group</taxon>
        <taxon>Rhizobium</taxon>
    </lineage>
</organism>
<gene>
    <name evidence="1" type="ORF">A4U53_037655</name>
</gene>
<reference evidence="1" key="1">
    <citation type="submission" date="2024-10" db="EMBL/GenBank/DDBJ databases">
        <title>Strain of Rhizobium-related bacteria isolated fromm roots of Vavilovia formosa.</title>
        <authorList>
            <person name="Kimeklis A."/>
            <person name="Afonin A."/>
        </authorList>
    </citation>
    <scope>NUCLEOTIDE SEQUENCE</scope>
    <source>
        <strain evidence="1">Vaf-46</strain>
    </source>
</reference>
<proteinExistence type="predicted"/>
<keyword evidence="1" id="KW-0614">Plasmid</keyword>
<protein>
    <submittedName>
        <fullName evidence="1">Uncharacterized protein</fullName>
    </submittedName>
</protein>
<evidence type="ECO:0000313" key="1">
    <source>
        <dbReference type="EMBL" id="XKM43366.1"/>
    </source>
</evidence>
<evidence type="ECO:0000313" key="2">
    <source>
        <dbReference type="Proteomes" id="UP000078465"/>
    </source>
</evidence>
<accession>A0ACD5EW58</accession>
<name>A0ACD5EW58_9HYPH</name>
<sequence length="48" mass="5367">MQNNTFSSADLPAHLGSDARFSLWRDIYTADIASVEMGISDKKPFYAK</sequence>
<geneLocation type="plasmid" evidence="1 2">
    <name>unnamed1</name>
</geneLocation>